<keyword evidence="3" id="KW-0378">Hydrolase</keyword>
<keyword evidence="2" id="KW-0479">Metal-binding</keyword>
<evidence type="ECO:0000256" key="2">
    <source>
        <dbReference type="ARBA" id="ARBA00022723"/>
    </source>
</evidence>
<evidence type="ECO:0000313" key="8">
    <source>
        <dbReference type="Proteomes" id="UP000190188"/>
    </source>
</evidence>
<reference evidence="7 8" key="1">
    <citation type="submission" date="2017-01" db="EMBL/GenBank/DDBJ databases">
        <title>Genome analysis of Paenibacillus selenitrireducens ES3-24.</title>
        <authorList>
            <person name="Xu D."/>
            <person name="Yao R."/>
            <person name="Zheng S."/>
        </authorList>
    </citation>
    <scope>NUCLEOTIDE SEQUENCE [LARGE SCALE GENOMIC DNA]</scope>
    <source>
        <strain evidence="7 8">ES3-24</strain>
    </source>
</reference>
<dbReference type="STRING" id="1324314.BVG16_05385"/>
<evidence type="ECO:0000256" key="4">
    <source>
        <dbReference type="ARBA" id="ARBA00022833"/>
    </source>
</evidence>
<keyword evidence="5" id="KW-0482">Metalloprotease</keyword>
<dbReference type="OrthoDB" id="9802958at2"/>
<organism evidence="7 8">
    <name type="scientific">Paenibacillus selenitireducens</name>
    <dbReference type="NCBI Taxonomy" id="1324314"/>
    <lineage>
        <taxon>Bacteria</taxon>
        <taxon>Bacillati</taxon>
        <taxon>Bacillota</taxon>
        <taxon>Bacilli</taxon>
        <taxon>Bacillales</taxon>
        <taxon>Paenibacillaceae</taxon>
        <taxon>Paenibacillus</taxon>
    </lineage>
</organism>
<dbReference type="GO" id="GO:0008235">
    <property type="term" value="F:metalloexopeptidase activity"/>
    <property type="evidence" value="ECO:0007669"/>
    <property type="project" value="TreeGrafter"/>
</dbReference>
<dbReference type="Proteomes" id="UP000190188">
    <property type="component" value="Unassembled WGS sequence"/>
</dbReference>
<evidence type="ECO:0000256" key="5">
    <source>
        <dbReference type="ARBA" id="ARBA00023049"/>
    </source>
</evidence>
<protein>
    <submittedName>
        <fullName evidence="7">Peptidase</fullName>
    </submittedName>
</protein>
<evidence type="ECO:0000256" key="1">
    <source>
        <dbReference type="ARBA" id="ARBA00022670"/>
    </source>
</evidence>
<dbReference type="InterPro" id="IPR028090">
    <property type="entry name" value="JAB_dom_prok"/>
</dbReference>
<evidence type="ECO:0000256" key="3">
    <source>
        <dbReference type="ARBA" id="ARBA00022801"/>
    </source>
</evidence>
<comment type="caution">
    <text evidence="7">The sequence shown here is derived from an EMBL/GenBank/DDBJ whole genome shotgun (WGS) entry which is preliminary data.</text>
</comment>
<evidence type="ECO:0000259" key="6">
    <source>
        <dbReference type="Pfam" id="PF14464"/>
    </source>
</evidence>
<dbReference type="Gene3D" id="3.40.140.10">
    <property type="entry name" value="Cytidine Deaminase, domain 2"/>
    <property type="match status" value="1"/>
</dbReference>
<dbReference type="EMBL" id="MSZX01000002">
    <property type="protein sequence ID" value="OPA80179.1"/>
    <property type="molecule type" value="Genomic_DNA"/>
</dbReference>
<dbReference type="SUPFAM" id="SSF102712">
    <property type="entry name" value="JAB1/MPN domain"/>
    <property type="match status" value="1"/>
</dbReference>
<dbReference type="RefSeq" id="WP_078497528.1">
    <property type="nucleotide sequence ID" value="NZ_MSZX01000002.1"/>
</dbReference>
<dbReference type="InterPro" id="IPR051929">
    <property type="entry name" value="VirAsm_ModProt"/>
</dbReference>
<dbReference type="AlphaFoldDB" id="A0A1T2XJY2"/>
<name>A0A1T2XJY2_9BACL</name>
<proteinExistence type="predicted"/>
<dbReference type="Pfam" id="PF14464">
    <property type="entry name" value="Prok-JAB"/>
    <property type="match status" value="1"/>
</dbReference>
<dbReference type="CDD" id="cd08070">
    <property type="entry name" value="MPN_like"/>
    <property type="match status" value="1"/>
</dbReference>
<keyword evidence="8" id="KW-1185">Reference proteome</keyword>
<sequence length="134" mass="15554">MDGFVMSTDVFHHMIRYCMSQRPIEACGFISGKNQIARRYWPIRNEDQSPVSFTMNPIELDEAFTYIEAFGEECYAMFHSHPTGLPYPSPFDVEHTVYPISSIIVSLRGNRPRIRSYRITEGTVYPERIILIPT</sequence>
<dbReference type="PANTHER" id="PTHR34858:SF1">
    <property type="entry name" value="CYSO-CYSTEINE PEPTIDASE"/>
    <property type="match status" value="1"/>
</dbReference>
<keyword evidence="4" id="KW-0862">Zinc</keyword>
<dbReference type="GO" id="GO:0008270">
    <property type="term" value="F:zinc ion binding"/>
    <property type="evidence" value="ECO:0007669"/>
    <property type="project" value="TreeGrafter"/>
</dbReference>
<feature type="domain" description="JAB" evidence="6">
    <location>
        <begin position="9"/>
        <end position="119"/>
    </location>
</feature>
<accession>A0A1T2XJY2</accession>
<dbReference type="PANTHER" id="PTHR34858">
    <property type="entry name" value="CYSO-CYSTEINE PEPTIDASE"/>
    <property type="match status" value="1"/>
</dbReference>
<gene>
    <name evidence="7" type="ORF">BVG16_05385</name>
</gene>
<keyword evidence="1" id="KW-0645">Protease</keyword>
<evidence type="ECO:0000313" key="7">
    <source>
        <dbReference type="EMBL" id="OPA80179.1"/>
    </source>
</evidence>
<dbReference type="GO" id="GO:0006508">
    <property type="term" value="P:proteolysis"/>
    <property type="evidence" value="ECO:0007669"/>
    <property type="project" value="UniProtKB-KW"/>
</dbReference>